<dbReference type="EMBL" id="ML979135">
    <property type="protein sequence ID" value="KAF1916149.1"/>
    <property type="molecule type" value="Genomic_DNA"/>
</dbReference>
<protein>
    <submittedName>
        <fullName evidence="2">Uncharacterized protein</fullName>
    </submittedName>
</protein>
<dbReference type="Proteomes" id="UP000800096">
    <property type="component" value="Unassembled WGS sequence"/>
</dbReference>
<evidence type="ECO:0000256" key="1">
    <source>
        <dbReference type="SAM" id="MobiDB-lite"/>
    </source>
</evidence>
<dbReference type="AlphaFoldDB" id="A0A6A5QL33"/>
<accession>A0A6A5QL33</accession>
<feature type="region of interest" description="Disordered" evidence="1">
    <location>
        <begin position="1"/>
        <end position="42"/>
    </location>
</feature>
<sequence length="231" mass="26341">MTTLAPPRSRESSFLRRHHSGSVSKVSIRTSSPEQNTFEGTDAVTQNRRVAVQRIVEIHDALELQQHDLSRISSDRLSSGFDAVDLPAGEVRAFRYFLRKWDHNGQPPDPEFDEAVQLSESGFDEAATKHFIRRVALWHESEQLLQAARNDLEKRPRKGKKGARDTRLGKLWIKERSSQEHTSHDELKEVTTREGLAQLLWTLMHDQSAPLAPELVVECTEAVKKKYGIIN</sequence>
<reference evidence="2" key="1">
    <citation type="journal article" date="2020" name="Stud. Mycol.">
        <title>101 Dothideomycetes genomes: a test case for predicting lifestyles and emergence of pathogens.</title>
        <authorList>
            <person name="Haridas S."/>
            <person name="Albert R."/>
            <person name="Binder M."/>
            <person name="Bloem J."/>
            <person name="Labutti K."/>
            <person name="Salamov A."/>
            <person name="Andreopoulos B."/>
            <person name="Baker S."/>
            <person name="Barry K."/>
            <person name="Bills G."/>
            <person name="Bluhm B."/>
            <person name="Cannon C."/>
            <person name="Castanera R."/>
            <person name="Culley D."/>
            <person name="Daum C."/>
            <person name="Ezra D."/>
            <person name="Gonzalez J."/>
            <person name="Henrissat B."/>
            <person name="Kuo A."/>
            <person name="Liang C."/>
            <person name="Lipzen A."/>
            <person name="Lutzoni F."/>
            <person name="Magnuson J."/>
            <person name="Mondo S."/>
            <person name="Nolan M."/>
            <person name="Ohm R."/>
            <person name="Pangilinan J."/>
            <person name="Park H.-J."/>
            <person name="Ramirez L."/>
            <person name="Alfaro M."/>
            <person name="Sun H."/>
            <person name="Tritt A."/>
            <person name="Yoshinaga Y."/>
            <person name="Zwiers L.-H."/>
            <person name="Turgeon B."/>
            <person name="Goodwin S."/>
            <person name="Spatafora J."/>
            <person name="Crous P."/>
            <person name="Grigoriev I."/>
        </authorList>
    </citation>
    <scope>NUCLEOTIDE SEQUENCE</scope>
    <source>
        <strain evidence="2">HMLAC05119</strain>
    </source>
</reference>
<evidence type="ECO:0000313" key="3">
    <source>
        <dbReference type="Proteomes" id="UP000800096"/>
    </source>
</evidence>
<name>A0A6A5QL33_AMPQU</name>
<evidence type="ECO:0000313" key="2">
    <source>
        <dbReference type="EMBL" id="KAF1916149.1"/>
    </source>
</evidence>
<dbReference type="OrthoDB" id="3693896at2759"/>
<organism evidence="2 3">
    <name type="scientific">Ampelomyces quisqualis</name>
    <name type="common">Powdery mildew agent</name>
    <dbReference type="NCBI Taxonomy" id="50730"/>
    <lineage>
        <taxon>Eukaryota</taxon>
        <taxon>Fungi</taxon>
        <taxon>Dikarya</taxon>
        <taxon>Ascomycota</taxon>
        <taxon>Pezizomycotina</taxon>
        <taxon>Dothideomycetes</taxon>
        <taxon>Pleosporomycetidae</taxon>
        <taxon>Pleosporales</taxon>
        <taxon>Pleosporineae</taxon>
        <taxon>Phaeosphaeriaceae</taxon>
        <taxon>Ampelomyces</taxon>
    </lineage>
</organism>
<feature type="compositionally biased region" description="Polar residues" evidence="1">
    <location>
        <begin position="21"/>
        <end position="42"/>
    </location>
</feature>
<keyword evidence="3" id="KW-1185">Reference proteome</keyword>
<proteinExistence type="predicted"/>
<gene>
    <name evidence="2" type="ORF">BDU57DRAFT_573889</name>
</gene>